<dbReference type="GO" id="GO:0005524">
    <property type="term" value="F:ATP binding"/>
    <property type="evidence" value="ECO:0007669"/>
    <property type="project" value="UniProtKB-KW"/>
</dbReference>
<keyword evidence="2" id="KW-0547">Nucleotide-binding</keyword>
<keyword evidence="1" id="KW-0808">Transferase</keyword>
<evidence type="ECO:0000256" key="3">
    <source>
        <dbReference type="ARBA" id="ARBA00022777"/>
    </source>
</evidence>
<name>A0A9W4SAU8_9GLOM</name>
<keyword evidence="7" id="KW-1185">Reference proteome</keyword>
<dbReference type="EMBL" id="CAMKVN010000009">
    <property type="protein sequence ID" value="CAI2161636.1"/>
    <property type="molecule type" value="Genomic_DNA"/>
</dbReference>
<protein>
    <submittedName>
        <fullName evidence="6">17227_t:CDS:1</fullName>
    </submittedName>
</protein>
<dbReference type="InterPro" id="IPR051681">
    <property type="entry name" value="Ser/Thr_Kinases-Pseudokinases"/>
</dbReference>
<dbReference type="Pfam" id="PF07714">
    <property type="entry name" value="PK_Tyr_Ser-Thr"/>
    <property type="match status" value="1"/>
</dbReference>
<reference evidence="6" key="1">
    <citation type="submission" date="2022-08" db="EMBL/GenBank/DDBJ databases">
        <authorList>
            <person name="Kallberg Y."/>
            <person name="Tangrot J."/>
            <person name="Rosling A."/>
        </authorList>
    </citation>
    <scope>NUCLEOTIDE SEQUENCE</scope>
    <source>
        <strain evidence="6">Wild A</strain>
    </source>
</reference>
<dbReference type="OrthoDB" id="5979581at2759"/>
<gene>
    <name evidence="6" type="ORF">FWILDA_LOCUS152</name>
</gene>
<organism evidence="6 7">
    <name type="scientific">Funneliformis geosporum</name>
    <dbReference type="NCBI Taxonomy" id="1117311"/>
    <lineage>
        <taxon>Eukaryota</taxon>
        <taxon>Fungi</taxon>
        <taxon>Fungi incertae sedis</taxon>
        <taxon>Mucoromycota</taxon>
        <taxon>Glomeromycotina</taxon>
        <taxon>Glomeromycetes</taxon>
        <taxon>Glomerales</taxon>
        <taxon>Glomeraceae</taxon>
        <taxon>Funneliformis</taxon>
    </lineage>
</organism>
<proteinExistence type="predicted"/>
<dbReference type="GO" id="GO:0004674">
    <property type="term" value="F:protein serine/threonine kinase activity"/>
    <property type="evidence" value="ECO:0007669"/>
    <property type="project" value="TreeGrafter"/>
</dbReference>
<evidence type="ECO:0000256" key="4">
    <source>
        <dbReference type="ARBA" id="ARBA00022840"/>
    </source>
</evidence>
<keyword evidence="4" id="KW-0067">ATP-binding</keyword>
<dbReference type="SUPFAM" id="SSF56112">
    <property type="entry name" value="Protein kinase-like (PK-like)"/>
    <property type="match status" value="1"/>
</dbReference>
<dbReference type="InterPro" id="IPR001245">
    <property type="entry name" value="Ser-Thr/Tyr_kinase_cat_dom"/>
</dbReference>
<dbReference type="InterPro" id="IPR011009">
    <property type="entry name" value="Kinase-like_dom_sf"/>
</dbReference>
<evidence type="ECO:0000259" key="5">
    <source>
        <dbReference type="PROSITE" id="PS50011"/>
    </source>
</evidence>
<comment type="caution">
    <text evidence="6">The sequence shown here is derived from an EMBL/GenBank/DDBJ whole genome shotgun (WGS) entry which is preliminary data.</text>
</comment>
<dbReference type="Gene3D" id="1.10.510.10">
    <property type="entry name" value="Transferase(Phosphotransferase) domain 1"/>
    <property type="match status" value="1"/>
</dbReference>
<dbReference type="AlphaFoldDB" id="A0A9W4SAU8"/>
<dbReference type="PROSITE" id="PS50011">
    <property type="entry name" value="PROTEIN_KINASE_DOM"/>
    <property type="match status" value="1"/>
</dbReference>
<accession>A0A9W4SAU8</accession>
<dbReference type="PANTHER" id="PTHR44329">
    <property type="entry name" value="SERINE/THREONINE-PROTEIN KINASE TNNI3K-RELATED"/>
    <property type="match status" value="1"/>
</dbReference>
<dbReference type="InterPro" id="IPR000719">
    <property type="entry name" value="Prot_kinase_dom"/>
</dbReference>
<feature type="domain" description="Protein kinase" evidence="5">
    <location>
        <begin position="1"/>
        <end position="177"/>
    </location>
</feature>
<keyword evidence="3" id="KW-0418">Kinase</keyword>
<evidence type="ECO:0000313" key="6">
    <source>
        <dbReference type="EMBL" id="CAI2161636.1"/>
    </source>
</evidence>
<evidence type="ECO:0000313" key="7">
    <source>
        <dbReference type="Proteomes" id="UP001153678"/>
    </source>
</evidence>
<sequence length="260" mass="30247">MDTDLRKYLLNHQQLTWKEKMHITVNIIEALYKMHWEDAIHRDLHSGNILFLQSQDFWYISDLGFYGPADKPLKCIYGNLPYIAPEVIAGKEYTKASDVYSLAMLMWEISFGKSPFNEYENDYDLAMNIVNGMRPKITSGIPLEYKNLMEQCWNADPSQRPDINAIYNNISGMNKLYYKSDEKKIDDIANLCDKTSKKIGLYKECEIFVKGKSDYKLTTYTLLFILTFNQFLRGISLKTRGMVINAKLKIAAGINYNKYK</sequence>
<dbReference type="Proteomes" id="UP001153678">
    <property type="component" value="Unassembled WGS sequence"/>
</dbReference>
<dbReference type="PANTHER" id="PTHR44329:SF288">
    <property type="entry name" value="MITOGEN-ACTIVATED PROTEIN KINASE KINASE KINASE 20"/>
    <property type="match status" value="1"/>
</dbReference>
<evidence type="ECO:0000256" key="2">
    <source>
        <dbReference type="ARBA" id="ARBA00022741"/>
    </source>
</evidence>
<evidence type="ECO:0000256" key="1">
    <source>
        <dbReference type="ARBA" id="ARBA00022679"/>
    </source>
</evidence>